<gene>
    <name evidence="2" type="ORF">P343_07735</name>
</gene>
<protein>
    <submittedName>
        <fullName evidence="2">Uncharacterized protein</fullName>
    </submittedName>
</protein>
<dbReference type="AlphaFoldDB" id="V6IXV8"/>
<feature type="transmembrane region" description="Helical" evidence="1">
    <location>
        <begin position="7"/>
        <end position="25"/>
    </location>
</feature>
<organism evidence="2 3">
    <name type="scientific">Sporolactobacillus laevolacticus DSM 442</name>
    <dbReference type="NCBI Taxonomy" id="1395513"/>
    <lineage>
        <taxon>Bacteria</taxon>
        <taxon>Bacillati</taxon>
        <taxon>Bacillota</taxon>
        <taxon>Bacilli</taxon>
        <taxon>Bacillales</taxon>
        <taxon>Sporolactobacillaceae</taxon>
        <taxon>Sporolactobacillus</taxon>
    </lineage>
</organism>
<reference evidence="2 3" key="1">
    <citation type="journal article" date="2013" name="Genome Announc.">
        <title>Genome Sequence of Sporolactobacillus laevolacticus DSM442, an Efficient Polymer-Grade D-Lactate Producer from Agricultural Waste Cottonseed as a Nitrogen Source.</title>
        <authorList>
            <person name="Wang H."/>
            <person name="Wang L."/>
            <person name="Ju J."/>
            <person name="Yu B."/>
            <person name="Ma Y."/>
        </authorList>
    </citation>
    <scope>NUCLEOTIDE SEQUENCE [LARGE SCALE GENOMIC DNA]</scope>
    <source>
        <strain evidence="2 3">DSM 442</strain>
    </source>
</reference>
<name>V6IXV8_9BACL</name>
<keyword evidence="1" id="KW-0812">Transmembrane</keyword>
<dbReference type="EMBL" id="AWTC01000006">
    <property type="protein sequence ID" value="EST12197.1"/>
    <property type="molecule type" value="Genomic_DNA"/>
</dbReference>
<feature type="transmembrane region" description="Helical" evidence="1">
    <location>
        <begin position="31"/>
        <end position="50"/>
    </location>
</feature>
<comment type="caution">
    <text evidence="2">The sequence shown here is derived from an EMBL/GenBank/DDBJ whole genome shotgun (WGS) entry which is preliminary data.</text>
</comment>
<evidence type="ECO:0000313" key="3">
    <source>
        <dbReference type="Proteomes" id="UP000018296"/>
    </source>
</evidence>
<proteinExistence type="predicted"/>
<keyword evidence="1" id="KW-1133">Transmembrane helix</keyword>
<evidence type="ECO:0000313" key="2">
    <source>
        <dbReference type="EMBL" id="EST12197.1"/>
    </source>
</evidence>
<keyword evidence="3" id="KW-1185">Reference proteome</keyword>
<keyword evidence="1" id="KW-0472">Membrane</keyword>
<evidence type="ECO:0000256" key="1">
    <source>
        <dbReference type="SAM" id="Phobius"/>
    </source>
</evidence>
<dbReference type="STRING" id="1395513.P343_07735"/>
<dbReference type="Proteomes" id="UP000018296">
    <property type="component" value="Unassembled WGS sequence"/>
</dbReference>
<accession>V6IXV8</accession>
<sequence>MSYKHYLFMAIPFVTAFILVTLYAPDSFKRLAFILILIPIVTRGVVNFVLKRKERNKQ</sequence>